<evidence type="ECO:0000313" key="1">
    <source>
        <dbReference type="EMBL" id="KAK2961803.1"/>
    </source>
</evidence>
<organism evidence="1 2">
    <name type="scientific">Blattamonas nauphoetae</name>
    <dbReference type="NCBI Taxonomy" id="2049346"/>
    <lineage>
        <taxon>Eukaryota</taxon>
        <taxon>Metamonada</taxon>
        <taxon>Preaxostyla</taxon>
        <taxon>Oxymonadida</taxon>
        <taxon>Blattamonas</taxon>
    </lineage>
</organism>
<protein>
    <submittedName>
        <fullName evidence="1">Uncharacterized protein</fullName>
    </submittedName>
</protein>
<gene>
    <name evidence="1" type="ORF">BLNAU_3240</name>
</gene>
<accession>A0ABQ9YDG3</accession>
<sequence>MNGPVSFAAILILHQEVGPFYQLWQRLDYQEVSPPSLRINFDETSLLASQAVFSYRVGPATRNETFVQPINQIFSSSIVFFTCLLEAGVALGEEERIQW</sequence>
<reference evidence="1 2" key="1">
    <citation type="journal article" date="2022" name="bioRxiv">
        <title>Genomics of Preaxostyla Flagellates Illuminates Evolutionary Transitions and the Path Towards Mitochondrial Loss.</title>
        <authorList>
            <person name="Novak L.V.F."/>
            <person name="Treitli S.C."/>
            <person name="Pyrih J."/>
            <person name="Halakuc P."/>
            <person name="Pipaliya S.V."/>
            <person name="Vacek V."/>
            <person name="Brzon O."/>
            <person name="Soukal P."/>
            <person name="Eme L."/>
            <person name="Dacks J.B."/>
            <person name="Karnkowska A."/>
            <person name="Elias M."/>
            <person name="Hampl V."/>
        </authorList>
    </citation>
    <scope>NUCLEOTIDE SEQUENCE [LARGE SCALE GENOMIC DNA]</scope>
    <source>
        <strain evidence="1">NAU3</strain>
        <tissue evidence="1">Gut</tissue>
    </source>
</reference>
<name>A0ABQ9YDG3_9EUKA</name>
<comment type="caution">
    <text evidence="1">The sequence shown here is derived from an EMBL/GenBank/DDBJ whole genome shotgun (WGS) entry which is preliminary data.</text>
</comment>
<evidence type="ECO:0000313" key="2">
    <source>
        <dbReference type="Proteomes" id="UP001281761"/>
    </source>
</evidence>
<proteinExistence type="predicted"/>
<dbReference type="EMBL" id="JARBJD010000014">
    <property type="protein sequence ID" value="KAK2961803.1"/>
    <property type="molecule type" value="Genomic_DNA"/>
</dbReference>
<keyword evidence="2" id="KW-1185">Reference proteome</keyword>
<dbReference type="Proteomes" id="UP001281761">
    <property type="component" value="Unassembled WGS sequence"/>
</dbReference>